<reference evidence="3" key="1">
    <citation type="journal article" date="2019" name="Int. J. Syst. Evol. Microbiol.">
        <title>The Global Catalogue of Microorganisms (GCM) 10K type strain sequencing project: providing services to taxonomists for standard genome sequencing and annotation.</title>
        <authorList>
            <consortium name="The Broad Institute Genomics Platform"/>
            <consortium name="The Broad Institute Genome Sequencing Center for Infectious Disease"/>
            <person name="Wu L."/>
            <person name="Ma J."/>
        </authorList>
    </citation>
    <scope>NUCLEOTIDE SEQUENCE [LARGE SCALE GENOMIC DNA]</scope>
    <source>
        <strain evidence="3">CCUG 60529</strain>
    </source>
</reference>
<protein>
    <submittedName>
        <fullName evidence="2">Uncharacterized protein</fullName>
    </submittedName>
</protein>
<proteinExistence type="predicted"/>
<comment type="caution">
    <text evidence="2">The sequence shown here is derived from an EMBL/GenBank/DDBJ whole genome shotgun (WGS) entry which is preliminary data.</text>
</comment>
<accession>A0ABW3BW98</accession>
<evidence type="ECO:0000256" key="1">
    <source>
        <dbReference type="SAM" id="Phobius"/>
    </source>
</evidence>
<evidence type="ECO:0000313" key="2">
    <source>
        <dbReference type="EMBL" id="MFD0836754.1"/>
    </source>
</evidence>
<feature type="transmembrane region" description="Helical" evidence="1">
    <location>
        <begin position="88"/>
        <end position="110"/>
    </location>
</feature>
<keyword evidence="1" id="KW-0472">Membrane</keyword>
<evidence type="ECO:0000313" key="3">
    <source>
        <dbReference type="Proteomes" id="UP001597011"/>
    </source>
</evidence>
<feature type="transmembrane region" description="Helical" evidence="1">
    <location>
        <begin position="116"/>
        <end position="136"/>
    </location>
</feature>
<name>A0ABW3BW98_9FLAO</name>
<sequence>MKIFPIKKYSIELITDTSKAISELQKETLSDEQFVSDWNKQTFIGKINKSDFDLKLSKKLYGGLCFFKGKLDKENGTLEIGINKTFKIISLFLFLFPVFGFLVSLIKNGFKNSIELLFPTILFIIILRFVFIELSFRIVSKNGLNKLTEIIGIEKIKTWHNTV</sequence>
<gene>
    <name evidence="2" type="ORF">ACFQ0I_13325</name>
</gene>
<dbReference type="RefSeq" id="WP_379943058.1">
    <property type="nucleotide sequence ID" value="NZ_JBHTIB010000013.1"/>
</dbReference>
<keyword evidence="1" id="KW-1133">Transmembrane helix</keyword>
<organism evidence="2 3">
    <name type="scientific">Mariniflexile aquimaris</name>
    <dbReference type="NCBI Taxonomy" id="881009"/>
    <lineage>
        <taxon>Bacteria</taxon>
        <taxon>Pseudomonadati</taxon>
        <taxon>Bacteroidota</taxon>
        <taxon>Flavobacteriia</taxon>
        <taxon>Flavobacteriales</taxon>
        <taxon>Flavobacteriaceae</taxon>
        <taxon>Mariniflexile</taxon>
    </lineage>
</organism>
<keyword evidence="3" id="KW-1185">Reference proteome</keyword>
<dbReference type="EMBL" id="JBHTIB010000013">
    <property type="protein sequence ID" value="MFD0836754.1"/>
    <property type="molecule type" value="Genomic_DNA"/>
</dbReference>
<keyword evidence="1" id="KW-0812">Transmembrane</keyword>
<dbReference type="Proteomes" id="UP001597011">
    <property type="component" value="Unassembled WGS sequence"/>
</dbReference>